<keyword evidence="4" id="KW-1185">Reference proteome</keyword>
<evidence type="ECO:0000313" key="4">
    <source>
        <dbReference type="Proteomes" id="UP000297872"/>
    </source>
</evidence>
<dbReference type="PROSITE" id="PS01124">
    <property type="entry name" value="HTH_ARAC_FAMILY_2"/>
    <property type="match status" value="1"/>
</dbReference>
<keyword evidence="1" id="KW-0238">DNA-binding</keyword>
<evidence type="ECO:0000259" key="2">
    <source>
        <dbReference type="PROSITE" id="PS01124"/>
    </source>
</evidence>
<evidence type="ECO:0000313" key="3">
    <source>
        <dbReference type="EMBL" id="TFH82546.1"/>
    </source>
</evidence>
<name>A0A4Y8VQA5_9BACT</name>
<dbReference type="GO" id="GO:0003700">
    <property type="term" value="F:DNA-binding transcription factor activity"/>
    <property type="evidence" value="ECO:0007669"/>
    <property type="project" value="InterPro"/>
</dbReference>
<organism evidence="3 4">
    <name type="scientific">Segatella hominis</name>
    <dbReference type="NCBI Taxonomy" id="2518605"/>
    <lineage>
        <taxon>Bacteria</taxon>
        <taxon>Pseudomonadati</taxon>
        <taxon>Bacteroidota</taxon>
        <taxon>Bacteroidia</taxon>
        <taxon>Bacteroidales</taxon>
        <taxon>Prevotellaceae</taxon>
        <taxon>Segatella</taxon>
    </lineage>
</organism>
<protein>
    <submittedName>
        <fullName evidence="3">AraC family transcriptional regulator</fullName>
    </submittedName>
</protein>
<dbReference type="PANTHER" id="PTHR43280:SF32">
    <property type="entry name" value="TRANSCRIPTIONAL REGULATORY PROTEIN"/>
    <property type="match status" value="1"/>
</dbReference>
<dbReference type="SMART" id="SM00342">
    <property type="entry name" value="HTH_ARAC"/>
    <property type="match status" value="1"/>
</dbReference>
<dbReference type="EMBL" id="SGVY01000012">
    <property type="protein sequence ID" value="TFH82546.1"/>
    <property type="molecule type" value="Genomic_DNA"/>
</dbReference>
<dbReference type="Pfam" id="PF12833">
    <property type="entry name" value="HTH_18"/>
    <property type="match status" value="1"/>
</dbReference>
<proteinExistence type="predicted"/>
<dbReference type="Proteomes" id="UP000297872">
    <property type="component" value="Unassembled WGS sequence"/>
</dbReference>
<evidence type="ECO:0000256" key="1">
    <source>
        <dbReference type="ARBA" id="ARBA00023125"/>
    </source>
</evidence>
<dbReference type="InterPro" id="IPR018060">
    <property type="entry name" value="HTH_AraC"/>
</dbReference>
<accession>A0A4Y8VQA5</accession>
<dbReference type="Gene3D" id="1.10.10.60">
    <property type="entry name" value="Homeodomain-like"/>
    <property type="match status" value="1"/>
</dbReference>
<gene>
    <name evidence="3" type="ORF">EXN75_06355</name>
</gene>
<feature type="domain" description="HTH araC/xylS-type" evidence="2">
    <location>
        <begin position="193"/>
        <end position="294"/>
    </location>
</feature>
<dbReference type="AlphaFoldDB" id="A0A4Y8VQA5"/>
<dbReference type="OrthoDB" id="1007667at2"/>
<dbReference type="GO" id="GO:0043565">
    <property type="term" value="F:sequence-specific DNA binding"/>
    <property type="evidence" value="ECO:0007669"/>
    <property type="project" value="InterPro"/>
</dbReference>
<sequence length="331" mass="38466">MTNLNTKKEISIAQAKEIKSECKFLNDEICYIEDIDVEDLPSEKTEVKCITLILCLEGTLRYDTNGHTVIAEKNSILYFASGQHVDHFRVMSSTFKGKALLIKTSNISQLAENFTNISTLTNKLNSIDKVKIGTDDIYSINCLLTQIKTFMDKKQNRYQMTFELVHVIIELSLSQAIFYDKYNEQTKDLQLFEQFVDSVEKNIFTQRNISEYHKLLNISPGKLEKIVRSTIEQSPREYIQKRLVTYVCLIAEYTNKKQMPIKKIAELVHYKNQCTLSELVKKHIGISLKQYQNLEPEQQHRIIHRTKADQNAVLKVLPKTYIQEDLIPDLF</sequence>
<comment type="caution">
    <text evidence="3">The sequence shown here is derived from an EMBL/GenBank/DDBJ whole genome shotgun (WGS) entry which is preliminary data.</text>
</comment>
<reference evidence="3 4" key="1">
    <citation type="submission" date="2019-02" db="EMBL/GenBank/DDBJ databases">
        <title>Draft Genome Sequence of the Prevotella sp. BCRC 81118, Isolated from Human Feces.</title>
        <authorList>
            <person name="Huang C.-H."/>
        </authorList>
    </citation>
    <scope>NUCLEOTIDE SEQUENCE [LARGE SCALE GENOMIC DNA]</scope>
    <source>
        <strain evidence="3 4">BCRC 81118</strain>
    </source>
</reference>
<dbReference type="PANTHER" id="PTHR43280">
    <property type="entry name" value="ARAC-FAMILY TRANSCRIPTIONAL REGULATOR"/>
    <property type="match status" value="1"/>
</dbReference>